<comment type="caution">
    <text evidence="2">The sequence shown here is derived from an EMBL/GenBank/DDBJ whole genome shotgun (WGS) entry which is preliminary data.</text>
</comment>
<name>A0A8K0CQW1_IGNLU</name>
<dbReference type="Pfam" id="PF03184">
    <property type="entry name" value="DDE_1"/>
    <property type="match status" value="1"/>
</dbReference>
<proteinExistence type="predicted"/>
<dbReference type="GO" id="GO:0003677">
    <property type="term" value="F:DNA binding"/>
    <property type="evidence" value="ECO:0007669"/>
    <property type="project" value="TreeGrafter"/>
</dbReference>
<dbReference type="Gene3D" id="3.30.420.10">
    <property type="entry name" value="Ribonuclease H-like superfamily/Ribonuclease H"/>
    <property type="match status" value="1"/>
</dbReference>
<organism evidence="2 3">
    <name type="scientific">Ignelater luminosus</name>
    <name type="common">Cucubano</name>
    <name type="synonym">Pyrophorus luminosus</name>
    <dbReference type="NCBI Taxonomy" id="2038154"/>
    <lineage>
        <taxon>Eukaryota</taxon>
        <taxon>Metazoa</taxon>
        <taxon>Ecdysozoa</taxon>
        <taxon>Arthropoda</taxon>
        <taxon>Hexapoda</taxon>
        <taxon>Insecta</taxon>
        <taxon>Pterygota</taxon>
        <taxon>Neoptera</taxon>
        <taxon>Endopterygota</taxon>
        <taxon>Coleoptera</taxon>
        <taxon>Polyphaga</taxon>
        <taxon>Elateriformia</taxon>
        <taxon>Elateroidea</taxon>
        <taxon>Elateridae</taxon>
        <taxon>Agrypninae</taxon>
        <taxon>Pyrophorini</taxon>
        <taxon>Ignelater</taxon>
    </lineage>
</organism>
<evidence type="ECO:0000313" key="2">
    <source>
        <dbReference type="EMBL" id="KAF2888963.1"/>
    </source>
</evidence>
<dbReference type="PANTHER" id="PTHR19303:SF74">
    <property type="entry name" value="POGO TRANSPOSABLE ELEMENT WITH KRAB DOMAIN"/>
    <property type="match status" value="1"/>
</dbReference>
<dbReference type="InterPro" id="IPR050863">
    <property type="entry name" value="CenT-Element_Derived"/>
</dbReference>
<sequence>MRSLFKVSSLMRTRADLVRDRWMTFKCYRLYRKVFTNDQEEELAAYVAHSAKLYYGLTTSDLHEYAIANNIAICERPSKIIATKGTKQVGAFTSSERGQLITLALAVSASAFVQFARCSQEKPVLLILDNHESHSSIPVLNLCKSNGVVLLSFPPHTSHKLQPLDRMVFGPLKRYFNSSADGWLKSNPGRTINIYDIPLILKPLGLTPKNDDEYFPSEVTNRPINDLAKLNLVESNLTASKENDELRHLTPSP</sequence>
<dbReference type="GO" id="GO:0005634">
    <property type="term" value="C:nucleus"/>
    <property type="evidence" value="ECO:0007669"/>
    <property type="project" value="TreeGrafter"/>
</dbReference>
<feature type="domain" description="DDE-1" evidence="1">
    <location>
        <begin position="112"/>
        <end position="177"/>
    </location>
</feature>
<dbReference type="OrthoDB" id="6780213at2759"/>
<keyword evidence="3" id="KW-1185">Reference proteome</keyword>
<dbReference type="InterPro" id="IPR004875">
    <property type="entry name" value="DDE_SF_endonuclease_dom"/>
</dbReference>
<evidence type="ECO:0000313" key="3">
    <source>
        <dbReference type="Proteomes" id="UP000801492"/>
    </source>
</evidence>
<protein>
    <recommendedName>
        <fullName evidence="1">DDE-1 domain-containing protein</fullName>
    </recommendedName>
</protein>
<evidence type="ECO:0000259" key="1">
    <source>
        <dbReference type="Pfam" id="PF03184"/>
    </source>
</evidence>
<dbReference type="PANTHER" id="PTHR19303">
    <property type="entry name" value="TRANSPOSON"/>
    <property type="match status" value="1"/>
</dbReference>
<dbReference type="Proteomes" id="UP000801492">
    <property type="component" value="Unassembled WGS sequence"/>
</dbReference>
<accession>A0A8K0CQW1</accession>
<reference evidence="2" key="1">
    <citation type="submission" date="2019-08" db="EMBL/GenBank/DDBJ databases">
        <title>The genome of the North American firefly Photinus pyralis.</title>
        <authorList>
            <consortium name="Photinus pyralis genome working group"/>
            <person name="Fallon T.R."/>
            <person name="Sander Lower S.E."/>
            <person name="Weng J.-K."/>
        </authorList>
    </citation>
    <scope>NUCLEOTIDE SEQUENCE</scope>
    <source>
        <strain evidence="2">TRF0915ILg1</strain>
        <tissue evidence="2">Whole body</tissue>
    </source>
</reference>
<gene>
    <name evidence="2" type="ORF">ILUMI_17210</name>
</gene>
<dbReference type="EMBL" id="VTPC01072274">
    <property type="protein sequence ID" value="KAF2888963.1"/>
    <property type="molecule type" value="Genomic_DNA"/>
</dbReference>
<dbReference type="InterPro" id="IPR036397">
    <property type="entry name" value="RNaseH_sf"/>
</dbReference>
<dbReference type="AlphaFoldDB" id="A0A8K0CQW1"/>